<sequence length="80" mass="8648">MAIRSPSSGDEGKAFFIVNEEESQSENSLYDNEPIYEGQNTGVPASGLIDPETGKDVPGPSYIISLAVFGLAYCLKIYKK</sequence>
<dbReference type="EMBL" id="JAVKPK010000017">
    <property type="protein sequence ID" value="MDR7665327.1"/>
    <property type="molecule type" value="Genomic_DNA"/>
</dbReference>
<evidence type="ECO:0000313" key="1">
    <source>
        <dbReference type="EMBL" id="MDR7665327.1"/>
    </source>
</evidence>
<dbReference type="RefSeq" id="WP_310575349.1">
    <property type="nucleotide sequence ID" value="NZ_JAVKPK010000017.1"/>
</dbReference>
<keyword evidence="2" id="KW-1185">Reference proteome</keyword>
<comment type="caution">
    <text evidence="1">The sequence shown here is derived from an EMBL/GenBank/DDBJ whole genome shotgun (WGS) entry which is preliminary data.</text>
</comment>
<protein>
    <submittedName>
        <fullName evidence="1">Uncharacterized protein</fullName>
    </submittedName>
</protein>
<reference evidence="2" key="1">
    <citation type="submission" date="2023-07" db="EMBL/GenBank/DDBJ databases">
        <title>Whole-genome sequencing of a new Methanosarcina sp. Z-7115.</title>
        <authorList>
            <person name="Zhilina T.N."/>
            <person name="Merkel A.Y."/>
        </authorList>
    </citation>
    <scope>NUCLEOTIDE SEQUENCE [LARGE SCALE GENOMIC DNA]</scope>
    <source>
        <strain evidence="2">Z-7115</strain>
    </source>
</reference>
<gene>
    <name evidence="1" type="ORF">RG963_05915</name>
</gene>
<accession>A0ABU2D049</accession>
<dbReference type="Proteomes" id="UP001246244">
    <property type="component" value="Unassembled WGS sequence"/>
</dbReference>
<organism evidence="1 2">
    <name type="scientific">Methanosarcina baikalica</name>
    <dbReference type="NCBI Taxonomy" id="3073890"/>
    <lineage>
        <taxon>Archaea</taxon>
        <taxon>Methanobacteriati</taxon>
        <taxon>Methanobacteriota</taxon>
        <taxon>Stenosarchaea group</taxon>
        <taxon>Methanomicrobia</taxon>
        <taxon>Methanosarcinales</taxon>
        <taxon>Methanosarcinaceae</taxon>
        <taxon>Methanosarcina</taxon>
    </lineage>
</organism>
<name>A0ABU2D049_9EURY</name>
<proteinExistence type="predicted"/>
<evidence type="ECO:0000313" key="2">
    <source>
        <dbReference type="Proteomes" id="UP001246244"/>
    </source>
</evidence>